<evidence type="ECO:0000313" key="2">
    <source>
        <dbReference type="Proteomes" id="UP000485880"/>
    </source>
</evidence>
<comment type="caution">
    <text evidence="1">The sequence shown here is derived from an EMBL/GenBank/DDBJ whole genome shotgun (WGS) entry which is preliminary data.</text>
</comment>
<accession>A0A8B6M102</accession>
<reference evidence="1 2" key="1">
    <citation type="submission" date="2019-05" db="EMBL/GenBank/DDBJ databases">
        <authorList>
            <person name="Farhan Ul Haque M."/>
        </authorList>
    </citation>
    <scope>NUCLEOTIDE SEQUENCE [LARGE SCALE GENOMIC DNA]</scope>
    <source>
        <strain evidence="1">2</strain>
    </source>
</reference>
<dbReference type="AlphaFoldDB" id="A0A8B6M102"/>
<dbReference type="Proteomes" id="UP000485880">
    <property type="component" value="Unassembled WGS sequence"/>
</dbReference>
<name>A0A8B6M102_METTU</name>
<dbReference type="EMBL" id="CABFMQ020000001">
    <property type="protein sequence ID" value="VTZ48063.1"/>
    <property type="molecule type" value="Genomic_DNA"/>
</dbReference>
<proteinExistence type="predicted"/>
<evidence type="ECO:0000313" key="1">
    <source>
        <dbReference type="EMBL" id="VTZ48063.1"/>
    </source>
</evidence>
<sequence length="89" mass="9971">MLERVTARRGATIFQLCADTMARNSVTVDAQSIVRFAESEHGSILSPFRILFTKSASTSSQNSRRRLALQQIDGGARRRMNERDLQCLA</sequence>
<organism evidence="1 2">
    <name type="scientific">Methylocella tundrae</name>
    <dbReference type="NCBI Taxonomy" id="227605"/>
    <lineage>
        <taxon>Bacteria</taxon>
        <taxon>Pseudomonadati</taxon>
        <taxon>Pseudomonadota</taxon>
        <taxon>Alphaproteobacteria</taxon>
        <taxon>Hyphomicrobiales</taxon>
        <taxon>Beijerinckiaceae</taxon>
        <taxon>Methylocella</taxon>
    </lineage>
</organism>
<keyword evidence="2" id="KW-1185">Reference proteome</keyword>
<protein>
    <submittedName>
        <fullName evidence="1">Uncharacterized protein</fullName>
    </submittedName>
</protein>
<gene>
    <name evidence="1" type="ORF">MPC4_10013</name>
</gene>